<dbReference type="InterPro" id="IPR036388">
    <property type="entry name" value="WH-like_DNA-bd_sf"/>
</dbReference>
<comment type="similarity">
    <text evidence="1">Belongs to the LysR transcriptional regulatory family.</text>
</comment>
<dbReference type="PROSITE" id="PS50931">
    <property type="entry name" value="HTH_LYSR"/>
    <property type="match status" value="1"/>
</dbReference>
<dbReference type="GO" id="GO:0000976">
    <property type="term" value="F:transcription cis-regulatory region binding"/>
    <property type="evidence" value="ECO:0007669"/>
    <property type="project" value="TreeGrafter"/>
</dbReference>
<dbReference type="Gene3D" id="3.40.190.290">
    <property type="match status" value="1"/>
</dbReference>
<dbReference type="PANTHER" id="PTHR30126">
    <property type="entry name" value="HTH-TYPE TRANSCRIPTIONAL REGULATOR"/>
    <property type="match status" value="1"/>
</dbReference>
<dbReference type="STRING" id="314283.MED297_06224"/>
<organism evidence="6 7">
    <name type="scientific">Reinekea blandensis MED297</name>
    <dbReference type="NCBI Taxonomy" id="314283"/>
    <lineage>
        <taxon>Bacteria</taxon>
        <taxon>Pseudomonadati</taxon>
        <taxon>Pseudomonadota</taxon>
        <taxon>Gammaproteobacteria</taxon>
        <taxon>Oceanospirillales</taxon>
        <taxon>Saccharospirillaceae</taxon>
        <taxon>Reinekea</taxon>
    </lineage>
</organism>
<reference evidence="6 7" key="1">
    <citation type="submission" date="2006-02" db="EMBL/GenBank/DDBJ databases">
        <authorList>
            <person name="Pinhassi J."/>
            <person name="Pedros-Alio C."/>
            <person name="Ferriera S."/>
            <person name="Johnson J."/>
            <person name="Kravitz S."/>
            <person name="Halpern A."/>
            <person name="Remington K."/>
            <person name="Beeson K."/>
            <person name="Tran B."/>
            <person name="Rogers Y.-H."/>
            <person name="Friedman R."/>
            <person name="Venter J.C."/>
        </authorList>
    </citation>
    <scope>NUCLEOTIDE SEQUENCE [LARGE SCALE GENOMIC DNA]</scope>
    <source>
        <strain evidence="6 7">MED297</strain>
    </source>
</reference>
<dbReference type="AlphaFoldDB" id="A4BDH9"/>
<evidence type="ECO:0000256" key="3">
    <source>
        <dbReference type="ARBA" id="ARBA00023125"/>
    </source>
</evidence>
<keyword evidence="4" id="KW-0804">Transcription</keyword>
<evidence type="ECO:0000256" key="4">
    <source>
        <dbReference type="ARBA" id="ARBA00023163"/>
    </source>
</evidence>
<gene>
    <name evidence="6" type="ORF">MED297_06224</name>
</gene>
<dbReference type="OrthoDB" id="9786526at2"/>
<keyword evidence="2" id="KW-0805">Transcription regulation</keyword>
<dbReference type="Pfam" id="PF00126">
    <property type="entry name" value="HTH_1"/>
    <property type="match status" value="1"/>
</dbReference>
<dbReference type="EMBL" id="AAOE01000007">
    <property type="protein sequence ID" value="EAR09923.1"/>
    <property type="molecule type" value="Genomic_DNA"/>
</dbReference>
<dbReference type="FunFam" id="1.10.10.10:FF:000001">
    <property type="entry name" value="LysR family transcriptional regulator"/>
    <property type="match status" value="1"/>
</dbReference>
<evidence type="ECO:0000259" key="5">
    <source>
        <dbReference type="PROSITE" id="PS50931"/>
    </source>
</evidence>
<dbReference type="CDD" id="cd05466">
    <property type="entry name" value="PBP2_LTTR_substrate"/>
    <property type="match status" value="1"/>
</dbReference>
<sequence length="289" mass="31811">MSDFSQLKSFVAVARYGSISRAADVVHLTQPAVSLQIKQLETALGTALFTRHPLRLTDAGEHLLSQAQAILDQWESALEYVSDEQTLTRGKLTIACSDTLMRFALLPTIKAFKTRYPGVQLSFLNRTSAGAQIDVVEGRADLALSLSDEPHPKLKRQPVLQYRDVLLTPLSHSLATPNPVAAHQLEHETLLLLEERTTSRHLIEQWLSHQPGTVIHRMSLGSVDAQIALTEAGLGLGIVPDFAVPTHLAAVPLSNLHERRIDVGYLRLKPAAEAWLTSLKATPQKRPID</sequence>
<feature type="domain" description="HTH lysR-type" evidence="5">
    <location>
        <begin position="1"/>
        <end position="57"/>
    </location>
</feature>
<accession>A4BDH9</accession>
<proteinExistence type="inferred from homology"/>
<dbReference type="HOGENOM" id="CLU_039613_6_1_6"/>
<dbReference type="Pfam" id="PF03466">
    <property type="entry name" value="LysR_substrate"/>
    <property type="match status" value="1"/>
</dbReference>
<dbReference type="InterPro" id="IPR000847">
    <property type="entry name" value="LysR_HTH_N"/>
</dbReference>
<keyword evidence="7" id="KW-1185">Reference proteome</keyword>
<dbReference type="PANTHER" id="PTHR30126:SF40">
    <property type="entry name" value="HTH-TYPE TRANSCRIPTIONAL REGULATOR GLTR"/>
    <property type="match status" value="1"/>
</dbReference>
<name>A4BDH9_9GAMM</name>
<evidence type="ECO:0000256" key="2">
    <source>
        <dbReference type="ARBA" id="ARBA00023015"/>
    </source>
</evidence>
<keyword evidence="3" id="KW-0238">DNA-binding</keyword>
<evidence type="ECO:0000256" key="1">
    <source>
        <dbReference type="ARBA" id="ARBA00009437"/>
    </source>
</evidence>
<dbReference type="RefSeq" id="WP_008048500.1">
    <property type="nucleotide sequence ID" value="NZ_CH724155.1"/>
</dbReference>
<dbReference type="InterPro" id="IPR036390">
    <property type="entry name" value="WH_DNA-bd_sf"/>
</dbReference>
<protein>
    <submittedName>
        <fullName evidence="6">Putative transcriptional regulator, LysR family protein</fullName>
    </submittedName>
</protein>
<dbReference type="GO" id="GO:0003700">
    <property type="term" value="F:DNA-binding transcription factor activity"/>
    <property type="evidence" value="ECO:0007669"/>
    <property type="project" value="InterPro"/>
</dbReference>
<dbReference type="SUPFAM" id="SSF46785">
    <property type="entry name" value="Winged helix' DNA-binding domain"/>
    <property type="match status" value="1"/>
</dbReference>
<dbReference type="Proteomes" id="UP000005953">
    <property type="component" value="Unassembled WGS sequence"/>
</dbReference>
<evidence type="ECO:0000313" key="7">
    <source>
        <dbReference type="Proteomes" id="UP000005953"/>
    </source>
</evidence>
<comment type="caution">
    <text evidence="6">The sequence shown here is derived from an EMBL/GenBank/DDBJ whole genome shotgun (WGS) entry which is preliminary data.</text>
</comment>
<dbReference type="Gene3D" id="1.10.10.10">
    <property type="entry name" value="Winged helix-like DNA-binding domain superfamily/Winged helix DNA-binding domain"/>
    <property type="match status" value="1"/>
</dbReference>
<dbReference type="SUPFAM" id="SSF53850">
    <property type="entry name" value="Periplasmic binding protein-like II"/>
    <property type="match status" value="1"/>
</dbReference>
<dbReference type="PRINTS" id="PR00039">
    <property type="entry name" value="HTHLYSR"/>
</dbReference>
<dbReference type="InterPro" id="IPR005119">
    <property type="entry name" value="LysR_subst-bd"/>
</dbReference>
<evidence type="ECO:0000313" key="6">
    <source>
        <dbReference type="EMBL" id="EAR09923.1"/>
    </source>
</evidence>